<dbReference type="Proteomes" id="UP000247807">
    <property type="component" value="Unassembled WGS sequence"/>
</dbReference>
<name>A0A318R3T7_PROMR</name>
<reference evidence="1 2" key="1">
    <citation type="journal article" date="2018" name="Appl. Environ. Microbiol.">
        <title>Genome rearrangement shapes Prochlorococcus ecological adaptation.</title>
        <authorList>
            <person name="Yan W."/>
            <person name="Wei S."/>
            <person name="Wang Q."/>
            <person name="Xiao X."/>
            <person name="Zeng Q."/>
            <person name="Jiao N."/>
            <person name="Zhang R."/>
        </authorList>
    </citation>
    <scope>NUCLEOTIDE SEQUENCE [LARGE SCALE GENOMIC DNA]</scope>
    <source>
        <strain evidence="1 2">XMU1408</strain>
    </source>
</reference>
<gene>
    <name evidence="1" type="ORF">DNJ73_00505</name>
</gene>
<proteinExistence type="predicted"/>
<accession>A0A318R3T7</accession>
<sequence>MKENFPFIQTLKNQEFSKIDIDQILNYLETLDYDLSKTIYIGEILSKNERLAKYFFFRDKLRMTDYSYDEKLYLNEILDQCIDWAEFWRLLVIRKGFCCIRLSGELLNKKRYIFLSGPNILSKISPDLSHSIYED</sequence>
<organism evidence="1 2">
    <name type="scientific">Prochlorococcus marinus XMU1408</name>
    <dbReference type="NCBI Taxonomy" id="2213228"/>
    <lineage>
        <taxon>Bacteria</taxon>
        <taxon>Bacillati</taxon>
        <taxon>Cyanobacteriota</taxon>
        <taxon>Cyanophyceae</taxon>
        <taxon>Synechococcales</taxon>
        <taxon>Prochlorococcaceae</taxon>
        <taxon>Prochlorococcus</taxon>
    </lineage>
</organism>
<comment type="caution">
    <text evidence="1">The sequence shown here is derived from an EMBL/GenBank/DDBJ whole genome shotgun (WGS) entry which is preliminary data.</text>
</comment>
<protein>
    <submittedName>
        <fullName evidence="1">Uncharacterized protein</fullName>
    </submittedName>
</protein>
<evidence type="ECO:0000313" key="1">
    <source>
        <dbReference type="EMBL" id="PYE03704.1"/>
    </source>
</evidence>
<dbReference type="AlphaFoldDB" id="A0A318R3T7"/>
<evidence type="ECO:0000313" key="2">
    <source>
        <dbReference type="Proteomes" id="UP000247807"/>
    </source>
</evidence>
<dbReference type="EMBL" id="QJUE01000001">
    <property type="protein sequence ID" value="PYE03704.1"/>
    <property type="molecule type" value="Genomic_DNA"/>
</dbReference>